<feature type="region of interest" description="Disordered" evidence="2">
    <location>
        <begin position="63"/>
        <end position="82"/>
    </location>
</feature>
<evidence type="ECO:0000313" key="4">
    <source>
        <dbReference type="EMBL" id="CAI4061787.1"/>
    </source>
</evidence>
<dbReference type="InterPro" id="IPR004114">
    <property type="entry name" value="THUMP_dom"/>
</dbReference>
<evidence type="ECO:0000256" key="2">
    <source>
        <dbReference type="SAM" id="MobiDB-lite"/>
    </source>
</evidence>
<dbReference type="FunFam" id="3.30.2300.10:FF:000001">
    <property type="entry name" value="THUMP domain-containing protein 1"/>
    <property type="match status" value="1"/>
</dbReference>
<dbReference type="PROSITE" id="PS51165">
    <property type="entry name" value="THUMP"/>
    <property type="match status" value="1"/>
</dbReference>
<dbReference type="GO" id="GO:0006400">
    <property type="term" value="P:tRNA modification"/>
    <property type="evidence" value="ECO:0007669"/>
    <property type="project" value="InterPro"/>
</dbReference>
<dbReference type="CDD" id="cd11717">
    <property type="entry name" value="THUMP_THUMPD1_like"/>
    <property type="match status" value="1"/>
</dbReference>
<evidence type="ECO:0000259" key="3">
    <source>
        <dbReference type="PROSITE" id="PS51165"/>
    </source>
</evidence>
<dbReference type="Gene3D" id="3.30.2300.10">
    <property type="entry name" value="THUMP superfamily"/>
    <property type="match status" value="1"/>
</dbReference>
<feature type="region of interest" description="Disordered" evidence="2">
    <location>
        <begin position="1"/>
        <end position="34"/>
    </location>
</feature>
<dbReference type="GO" id="GO:0003723">
    <property type="term" value="F:RNA binding"/>
    <property type="evidence" value="ECO:0007669"/>
    <property type="project" value="UniProtKB-UniRule"/>
</dbReference>
<accession>A0AA35JH02</accession>
<organism evidence="4 5">
    <name type="scientific">Saccharomyces uvarum</name>
    <name type="common">Yeast</name>
    <name type="synonym">Saccharomyces bayanus var. uvarum</name>
    <dbReference type="NCBI Taxonomy" id="230603"/>
    <lineage>
        <taxon>Eukaryota</taxon>
        <taxon>Fungi</taxon>
        <taxon>Dikarya</taxon>
        <taxon>Ascomycota</taxon>
        <taxon>Saccharomycotina</taxon>
        <taxon>Saccharomycetes</taxon>
        <taxon>Saccharomycetales</taxon>
        <taxon>Saccharomycetaceae</taxon>
        <taxon>Saccharomyces</taxon>
    </lineage>
</organism>
<feature type="domain" description="THUMP" evidence="3">
    <location>
        <begin position="148"/>
        <end position="261"/>
    </location>
</feature>
<dbReference type="InterPro" id="IPR040183">
    <property type="entry name" value="THUMPD1-like"/>
</dbReference>
<sequence length="290" mass="33477">MGEKRNRDSGNANSQKKKKFKVSTGFLDPGTSGIYATCSRRHERQAAQELQLLFEEKLQELYGDIDDDENGSDDDNKGEEELSIEDQIKKELQELKGEDSNKDSTSGETKKKDPLTFIDLNCECVTFCKTRKPIVPEEFVLSIMKDLADPKNMVKRTRYVQKLTPITYSCNAKMEQLIKLANLVIGPHFHDPSKVKKDLKFAVEVTRRNFNTIERMDIINQVVKLVNKEGSEFNHTVDLKNYDKLILVECFKSNIGMCVVDGDYKTKYRKYNVQQIYESKFQEDDDKDVK</sequence>
<keyword evidence="1" id="KW-0694">RNA-binding</keyword>
<dbReference type="AlphaFoldDB" id="A0AA35JH02"/>
<dbReference type="Proteomes" id="UP001162090">
    <property type="component" value="Chromosome 7"/>
</dbReference>
<name>A0AA35JH02_SACUV</name>
<dbReference type="SMART" id="SM00981">
    <property type="entry name" value="THUMP"/>
    <property type="match status" value="1"/>
</dbReference>
<dbReference type="Pfam" id="PF02926">
    <property type="entry name" value="THUMP"/>
    <property type="match status" value="1"/>
</dbReference>
<evidence type="ECO:0000313" key="5">
    <source>
        <dbReference type="Proteomes" id="UP001162090"/>
    </source>
</evidence>
<gene>
    <name evidence="4" type="primary">SUVC07G0250</name>
    <name evidence="4" type="ORF">SUVC_07G0250</name>
</gene>
<dbReference type="PANTHER" id="PTHR13452:SF10">
    <property type="entry name" value="THUMP DOMAIN-CONTAINING PROTEIN 1"/>
    <property type="match status" value="1"/>
</dbReference>
<reference evidence="4" key="1">
    <citation type="submission" date="2022-10" db="EMBL/GenBank/DDBJ databases">
        <authorList>
            <person name="Byrne P K."/>
        </authorList>
    </citation>
    <scope>NUCLEOTIDE SEQUENCE</scope>
    <source>
        <strain evidence="4">CBS7001</strain>
    </source>
</reference>
<dbReference type="SUPFAM" id="SSF143437">
    <property type="entry name" value="THUMP domain-like"/>
    <property type="match status" value="1"/>
</dbReference>
<protein>
    <recommendedName>
        <fullName evidence="3">THUMP domain-containing protein</fullName>
    </recommendedName>
</protein>
<proteinExistence type="predicted"/>
<dbReference type="PANTHER" id="PTHR13452">
    <property type="entry name" value="THUMP DOMAIN CONTAINING PROTEIN 1-RELATED"/>
    <property type="match status" value="1"/>
</dbReference>
<evidence type="ECO:0000256" key="1">
    <source>
        <dbReference type="PROSITE-ProRule" id="PRU00529"/>
    </source>
</evidence>
<dbReference type="EMBL" id="OX365918">
    <property type="protein sequence ID" value="CAI4061787.1"/>
    <property type="molecule type" value="Genomic_DNA"/>
</dbReference>